<dbReference type="InterPro" id="IPR029060">
    <property type="entry name" value="PIN-like_dom_sf"/>
</dbReference>
<dbReference type="Proteomes" id="UP001210231">
    <property type="component" value="Unassembled WGS sequence"/>
</dbReference>
<gene>
    <name evidence="1" type="ORF">O3P16_09585</name>
</gene>
<dbReference type="EMBL" id="JAQGEF010000009">
    <property type="protein sequence ID" value="MDA3615058.1"/>
    <property type="molecule type" value="Genomic_DNA"/>
</dbReference>
<keyword evidence="2" id="KW-1185">Reference proteome</keyword>
<dbReference type="RefSeq" id="WP_407031383.1">
    <property type="nucleotide sequence ID" value="NZ_JAQGEF010000009.1"/>
</dbReference>
<organism evidence="1 2">
    <name type="scientific">Polluticaenibacter yanchengensis</name>
    <dbReference type="NCBI Taxonomy" id="3014562"/>
    <lineage>
        <taxon>Bacteria</taxon>
        <taxon>Pseudomonadati</taxon>
        <taxon>Bacteroidota</taxon>
        <taxon>Chitinophagia</taxon>
        <taxon>Chitinophagales</taxon>
        <taxon>Chitinophagaceae</taxon>
        <taxon>Polluticaenibacter</taxon>
    </lineage>
</organism>
<reference evidence="1 2" key="1">
    <citation type="submission" date="2022-12" db="EMBL/GenBank/DDBJ databases">
        <title>Chitinophagaceae gen. sp. nov., a new member of the family Chitinophagaceae, isolated from soil in a chemical factory.</title>
        <authorList>
            <person name="Ke Z."/>
        </authorList>
    </citation>
    <scope>NUCLEOTIDE SEQUENCE [LARGE SCALE GENOMIC DNA]</scope>
    <source>
        <strain evidence="1 2">LY-5</strain>
    </source>
</reference>
<evidence type="ECO:0000313" key="2">
    <source>
        <dbReference type="Proteomes" id="UP001210231"/>
    </source>
</evidence>
<protein>
    <recommendedName>
        <fullName evidence="3">PIN domain-containing protein</fullName>
    </recommendedName>
</protein>
<accession>A0ABT4ULM5</accession>
<evidence type="ECO:0000313" key="1">
    <source>
        <dbReference type="EMBL" id="MDA3615058.1"/>
    </source>
</evidence>
<dbReference type="Gene3D" id="3.40.50.1010">
    <property type="entry name" value="5'-nuclease"/>
    <property type="match status" value="1"/>
</dbReference>
<name>A0ABT4ULM5_9BACT</name>
<sequence>MIHKNAVLLDTSFFLRFLNDNDPLFKSADGYFRYFLQKEIDMLISTVSIAEYCIGGNIHELPLKNLQIVPFNLNHAQQTGEFARIAFMERAKGSLQISQRKIIPNDTKLFAQAHCEKFTELYLSSDTESLKVYNSIKEKVNLKFRFIDLNIPHYQAFGLLEL</sequence>
<evidence type="ECO:0008006" key="3">
    <source>
        <dbReference type="Google" id="ProtNLM"/>
    </source>
</evidence>
<proteinExistence type="predicted"/>
<comment type="caution">
    <text evidence="1">The sequence shown here is derived from an EMBL/GenBank/DDBJ whole genome shotgun (WGS) entry which is preliminary data.</text>
</comment>
<dbReference type="SUPFAM" id="SSF88723">
    <property type="entry name" value="PIN domain-like"/>
    <property type="match status" value="1"/>
</dbReference>